<accession>D8RA45</accession>
<proteinExistence type="inferred from homology"/>
<organism evidence="8">
    <name type="scientific">Selaginella moellendorffii</name>
    <name type="common">Spikemoss</name>
    <dbReference type="NCBI Taxonomy" id="88036"/>
    <lineage>
        <taxon>Eukaryota</taxon>
        <taxon>Viridiplantae</taxon>
        <taxon>Streptophyta</taxon>
        <taxon>Embryophyta</taxon>
        <taxon>Tracheophyta</taxon>
        <taxon>Lycopodiopsida</taxon>
        <taxon>Selaginellales</taxon>
        <taxon>Selaginellaceae</taxon>
        <taxon>Selaginella</taxon>
    </lineage>
</organism>
<evidence type="ECO:0000313" key="8">
    <source>
        <dbReference type="Proteomes" id="UP000001514"/>
    </source>
</evidence>
<keyword evidence="4" id="KW-0969">Cilium</keyword>
<evidence type="ECO:0000256" key="6">
    <source>
        <dbReference type="ARBA" id="ARBA00023273"/>
    </source>
</evidence>
<evidence type="ECO:0000256" key="1">
    <source>
        <dbReference type="ARBA" id="ARBA00004120"/>
    </source>
</evidence>
<gene>
    <name evidence="7" type="ORF">SELMODRAFT_88993</name>
</gene>
<name>D8RA45_SELML</name>
<keyword evidence="5" id="KW-0206">Cytoskeleton</keyword>
<dbReference type="PANTHER" id="PTHR13376">
    <property type="entry name" value="INTRAFLAGELLAR TRANSPORT PROTEIN 46 HOMOLOG"/>
    <property type="match status" value="1"/>
</dbReference>
<dbReference type="KEGG" id="smo:SELMODRAFT_88993"/>
<evidence type="ECO:0000256" key="5">
    <source>
        <dbReference type="ARBA" id="ARBA00023212"/>
    </source>
</evidence>
<feature type="non-terminal residue" evidence="7">
    <location>
        <position position="1"/>
    </location>
</feature>
<dbReference type="InParanoid" id="D8RA45"/>
<dbReference type="eggNOG" id="ENOG502QPNA">
    <property type="taxonomic scope" value="Eukaryota"/>
</dbReference>
<dbReference type="AlphaFoldDB" id="D8RA45"/>
<dbReference type="STRING" id="88036.D8RA45"/>
<dbReference type="EMBL" id="GL377574">
    <property type="protein sequence ID" value="EFJ31266.1"/>
    <property type="molecule type" value="Genomic_DNA"/>
</dbReference>
<dbReference type="PANTHER" id="PTHR13376:SF0">
    <property type="entry name" value="INTRAFLAGELLAR TRANSPORT PROTEIN 46 HOMOLOG"/>
    <property type="match status" value="1"/>
</dbReference>
<keyword evidence="6" id="KW-0966">Cell projection</keyword>
<dbReference type="Proteomes" id="UP000001514">
    <property type="component" value="Unassembled WGS sequence"/>
</dbReference>
<evidence type="ECO:0000256" key="4">
    <source>
        <dbReference type="ARBA" id="ARBA00023069"/>
    </source>
</evidence>
<dbReference type="Pfam" id="PF12317">
    <property type="entry name" value="IFT46_B_C"/>
    <property type="match status" value="1"/>
</dbReference>
<evidence type="ECO:0000256" key="3">
    <source>
        <dbReference type="ARBA" id="ARBA00022490"/>
    </source>
</evidence>
<comment type="subcellular location">
    <subcellularLocation>
        <location evidence="1">Cytoplasm</location>
        <location evidence="1">Cytoskeleton</location>
        <location evidence="1">Cilium basal body</location>
    </subcellularLocation>
</comment>
<dbReference type="GO" id="GO:0005929">
    <property type="term" value="C:cilium"/>
    <property type="evidence" value="ECO:0007669"/>
    <property type="project" value="GOC"/>
</dbReference>
<reference evidence="7 8" key="1">
    <citation type="journal article" date="2011" name="Science">
        <title>The Selaginella genome identifies genetic changes associated with the evolution of vascular plants.</title>
        <authorList>
            <person name="Banks J.A."/>
            <person name="Nishiyama T."/>
            <person name="Hasebe M."/>
            <person name="Bowman J.L."/>
            <person name="Gribskov M."/>
            <person name="dePamphilis C."/>
            <person name="Albert V.A."/>
            <person name="Aono N."/>
            <person name="Aoyama T."/>
            <person name="Ambrose B.A."/>
            <person name="Ashton N.W."/>
            <person name="Axtell M.J."/>
            <person name="Barker E."/>
            <person name="Barker M.S."/>
            <person name="Bennetzen J.L."/>
            <person name="Bonawitz N.D."/>
            <person name="Chapple C."/>
            <person name="Cheng C."/>
            <person name="Correa L.G."/>
            <person name="Dacre M."/>
            <person name="DeBarry J."/>
            <person name="Dreyer I."/>
            <person name="Elias M."/>
            <person name="Engstrom E.M."/>
            <person name="Estelle M."/>
            <person name="Feng L."/>
            <person name="Finet C."/>
            <person name="Floyd S.K."/>
            <person name="Frommer W.B."/>
            <person name="Fujita T."/>
            <person name="Gramzow L."/>
            <person name="Gutensohn M."/>
            <person name="Harholt J."/>
            <person name="Hattori M."/>
            <person name="Heyl A."/>
            <person name="Hirai T."/>
            <person name="Hiwatashi Y."/>
            <person name="Ishikawa M."/>
            <person name="Iwata M."/>
            <person name="Karol K.G."/>
            <person name="Koehler B."/>
            <person name="Kolukisaoglu U."/>
            <person name="Kubo M."/>
            <person name="Kurata T."/>
            <person name="Lalonde S."/>
            <person name="Li K."/>
            <person name="Li Y."/>
            <person name="Litt A."/>
            <person name="Lyons E."/>
            <person name="Manning G."/>
            <person name="Maruyama T."/>
            <person name="Michael T.P."/>
            <person name="Mikami K."/>
            <person name="Miyazaki S."/>
            <person name="Morinaga S."/>
            <person name="Murata T."/>
            <person name="Mueller-Roeber B."/>
            <person name="Nelson D.R."/>
            <person name="Obara M."/>
            <person name="Oguri Y."/>
            <person name="Olmstead R.G."/>
            <person name="Onodera N."/>
            <person name="Petersen B.L."/>
            <person name="Pils B."/>
            <person name="Prigge M."/>
            <person name="Rensing S.A."/>
            <person name="Riano-Pachon D.M."/>
            <person name="Roberts A.W."/>
            <person name="Sato Y."/>
            <person name="Scheller H.V."/>
            <person name="Schulz B."/>
            <person name="Schulz C."/>
            <person name="Shakirov E.V."/>
            <person name="Shibagaki N."/>
            <person name="Shinohara N."/>
            <person name="Shippen D.E."/>
            <person name="Soerensen I."/>
            <person name="Sotooka R."/>
            <person name="Sugimoto N."/>
            <person name="Sugita M."/>
            <person name="Sumikawa N."/>
            <person name="Tanurdzic M."/>
            <person name="Theissen G."/>
            <person name="Ulvskov P."/>
            <person name="Wakazuki S."/>
            <person name="Weng J.K."/>
            <person name="Willats W.W."/>
            <person name="Wipf D."/>
            <person name="Wolf P.G."/>
            <person name="Yang L."/>
            <person name="Zimmer A.D."/>
            <person name="Zhu Q."/>
            <person name="Mitros T."/>
            <person name="Hellsten U."/>
            <person name="Loque D."/>
            <person name="Otillar R."/>
            <person name="Salamov A."/>
            <person name="Schmutz J."/>
            <person name="Shapiro H."/>
            <person name="Lindquist E."/>
            <person name="Lucas S."/>
            <person name="Rokhsar D."/>
            <person name="Grigoriev I.V."/>
        </authorList>
    </citation>
    <scope>NUCLEOTIDE SEQUENCE [LARGE SCALE GENOMIC DNA]</scope>
</reference>
<protein>
    <recommendedName>
        <fullName evidence="9">Intraflagellar transport protein 46 homolog</fullName>
    </recommendedName>
</protein>
<keyword evidence="3" id="KW-0963">Cytoplasm</keyword>
<evidence type="ECO:0000256" key="2">
    <source>
        <dbReference type="ARBA" id="ARBA00007700"/>
    </source>
</evidence>
<evidence type="ECO:0000313" key="7">
    <source>
        <dbReference type="EMBL" id="EFJ31266.1"/>
    </source>
</evidence>
<evidence type="ECO:0008006" key="9">
    <source>
        <dbReference type="Google" id="ProtNLM"/>
    </source>
</evidence>
<dbReference type="HOGENOM" id="CLU_039364_3_0_1"/>
<sequence length="212" mass="24098">LQLSEEIEGLFQLIHCYKPKELELRTILKPFIPDFIPAVGGVDEFIKIPRPDGQPDFLGLKVVLDERGPKQSDPAVINLQLRASSMKSNLHPLQVASVENPEKNPKKLDSWINSIKELHRSKPPPSVSYSKPMPSIDKLMQEWPVELEKILTAVELPTEKLDLDIGTFSDVCCSILDIPVYKSRIESLHVMFSLFLELKNSMPFPDEWASKR</sequence>
<dbReference type="InterPro" id="IPR022088">
    <property type="entry name" value="Intraflagellar_transp_cmplxB"/>
</dbReference>
<comment type="similarity">
    <text evidence="2">Belongs to the IFT46 family.</text>
</comment>
<keyword evidence="8" id="KW-1185">Reference proteome</keyword>
<dbReference type="OMA" id="TIMNLWE"/>
<dbReference type="GO" id="GO:0042073">
    <property type="term" value="P:intraciliary transport"/>
    <property type="evidence" value="ECO:0007669"/>
    <property type="project" value="InterPro"/>
</dbReference>